<sequence>MNKKKSQCLIAASLLATSGFIYVTVAFVSKLVPVNTPLRQTASARYRHSLVQITKQMAVVLPQQLSQAKTHLVRNPEFLNNDVRMSEEYYSQGKFVSVKELGAIGNNIADDTKAIQKAIDAVFKAGGGVVFFPSGTYKVTINSARSQAIVIRAQVTLKGTDRRDSIIKLADQQGNYNSIMAGETYESDLSNFSMYDLTIDGNATNNIVVNERDFLQQKERYALRIYVGSKIRIYRCIFRDQSNVNTITINGEKTVSDVAIIDNVFEQIGGGFSDYDHSTIYGHGKRMQIYKNIFYSRNGAGTNGARTAIETHGDEYIVKKNVISGFANGMNITGYAKSSKNQIINDNIIKDAHTGIILWSYFDSGNTTNPSLIDCTVANNKISLNVNDWRGLWGDAPSTGIKLDANSDAPMTNVNIVNNQIIFANFSGRGRLSDRLAAGISLWRKAAPAVVSENINISNNLVENSLGSGIYISMPVKGGEISKNTIVNPGQSTGYFHNDYKSGIIASGVFKDFHINDNVLRDTQKVNTIRGGILWLGNCVANCNAKGNYLQVDSGVKLEVLRSSLEVVKP</sequence>
<dbReference type="InterPro" id="IPR011050">
    <property type="entry name" value="Pectin_lyase_fold/virulence"/>
</dbReference>
<dbReference type="Pfam" id="PF12708">
    <property type="entry name" value="Pect-lyase_RHGA_epim"/>
    <property type="match status" value="1"/>
</dbReference>
<organism evidence="2 3">
    <name type="scientific">Microcoleus anatoxicus PTRS2</name>
    <dbReference type="NCBI Taxonomy" id="2705321"/>
    <lineage>
        <taxon>Bacteria</taxon>
        <taxon>Bacillati</taxon>
        <taxon>Cyanobacteriota</taxon>
        <taxon>Cyanophyceae</taxon>
        <taxon>Oscillatoriophycideae</taxon>
        <taxon>Oscillatoriales</taxon>
        <taxon>Microcoleaceae</taxon>
        <taxon>Microcoleus</taxon>
        <taxon>Microcoleus anatoxicus</taxon>
    </lineage>
</organism>
<dbReference type="SMART" id="SM00710">
    <property type="entry name" value="PbH1"/>
    <property type="match status" value="9"/>
</dbReference>
<evidence type="ECO:0000313" key="3">
    <source>
        <dbReference type="Proteomes" id="UP001384579"/>
    </source>
</evidence>
<dbReference type="RefSeq" id="WP_340520342.1">
    <property type="nucleotide sequence ID" value="NZ_JBBLXS010000003.1"/>
</dbReference>
<name>A0ABU8YG38_9CYAN</name>
<keyword evidence="3" id="KW-1185">Reference proteome</keyword>
<evidence type="ECO:0000313" key="2">
    <source>
        <dbReference type="EMBL" id="MEK0183318.1"/>
    </source>
</evidence>
<evidence type="ECO:0000259" key="1">
    <source>
        <dbReference type="Pfam" id="PF12708"/>
    </source>
</evidence>
<reference evidence="2 3" key="1">
    <citation type="journal article" date="2020" name="Harmful Algae">
        <title>Molecular and morphological characterization of a novel dihydroanatoxin-a producing Microcoleus species (cyanobacteria) from the Russian River, California, USA.</title>
        <authorList>
            <person name="Conklin K.Y."/>
            <person name="Stancheva R."/>
            <person name="Otten T.G."/>
            <person name="Fadness R."/>
            <person name="Boyer G.L."/>
            <person name="Read B."/>
            <person name="Zhang X."/>
            <person name="Sheath R.G."/>
        </authorList>
    </citation>
    <scope>NUCLEOTIDE SEQUENCE [LARGE SCALE GENOMIC DNA]</scope>
    <source>
        <strain evidence="2 3">PTRS2</strain>
    </source>
</reference>
<keyword evidence="2" id="KW-0378">Hydrolase</keyword>
<comment type="caution">
    <text evidence="2">The sequence shown here is derived from an EMBL/GenBank/DDBJ whole genome shotgun (WGS) entry which is preliminary data.</text>
</comment>
<dbReference type="GO" id="GO:0016787">
    <property type="term" value="F:hydrolase activity"/>
    <property type="evidence" value="ECO:0007669"/>
    <property type="project" value="UniProtKB-KW"/>
</dbReference>
<protein>
    <submittedName>
        <fullName evidence="2">Glycosyl hydrolase family 28-related protein</fullName>
    </submittedName>
</protein>
<dbReference type="SUPFAM" id="SSF51126">
    <property type="entry name" value="Pectin lyase-like"/>
    <property type="match status" value="2"/>
</dbReference>
<dbReference type="EMBL" id="JBBLXS010000003">
    <property type="protein sequence ID" value="MEK0183318.1"/>
    <property type="molecule type" value="Genomic_DNA"/>
</dbReference>
<accession>A0ABU8YG38</accession>
<dbReference type="Gene3D" id="2.160.20.10">
    <property type="entry name" value="Single-stranded right-handed beta-helix, Pectin lyase-like"/>
    <property type="match status" value="1"/>
</dbReference>
<dbReference type="InterPro" id="IPR006626">
    <property type="entry name" value="PbH1"/>
</dbReference>
<gene>
    <name evidence="2" type="ORF">WMG39_00475</name>
</gene>
<dbReference type="Proteomes" id="UP001384579">
    <property type="component" value="Unassembled WGS sequence"/>
</dbReference>
<dbReference type="InterPro" id="IPR024535">
    <property type="entry name" value="RHGA/B-epi-like_pectate_lyase"/>
</dbReference>
<feature type="domain" description="Rhamnogalacturonase A/B/Epimerase-like pectate lyase" evidence="1">
    <location>
        <begin position="95"/>
        <end position="331"/>
    </location>
</feature>
<dbReference type="InterPro" id="IPR012334">
    <property type="entry name" value="Pectin_lyas_fold"/>
</dbReference>
<proteinExistence type="predicted"/>